<dbReference type="Proteomes" id="UP000324222">
    <property type="component" value="Unassembled WGS sequence"/>
</dbReference>
<gene>
    <name evidence="2" type="ORF">E2C01_093297</name>
</gene>
<protein>
    <submittedName>
        <fullName evidence="2">Uncharacterized protein</fullName>
    </submittedName>
</protein>
<feature type="transmembrane region" description="Helical" evidence="1">
    <location>
        <begin position="109"/>
        <end position="129"/>
    </location>
</feature>
<dbReference type="EMBL" id="VSRR010112167">
    <property type="protein sequence ID" value="MPC97951.1"/>
    <property type="molecule type" value="Genomic_DNA"/>
</dbReference>
<dbReference type="AlphaFoldDB" id="A0A5B7JIM4"/>
<keyword evidence="1" id="KW-0472">Membrane</keyword>
<organism evidence="2 3">
    <name type="scientific">Portunus trituberculatus</name>
    <name type="common">Swimming crab</name>
    <name type="synonym">Neptunus trituberculatus</name>
    <dbReference type="NCBI Taxonomy" id="210409"/>
    <lineage>
        <taxon>Eukaryota</taxon>
        <taxon>Metazoa</taxon>
        <taxon>Ecdysozoa</taxon>
        <taxon>Arthropoda</taxon>
        <taxon>Crustacea</taxon>
        <taxon>Multicrustacea</taxon>
        <taxon>Malacostraca</taxon>
        <taxon>Eumalacostraca</taxon>
        <taxon>Eucarida</taxon>
        <taxon>Decapoda</taxon>
        <taxon>Pleocyemata</taxon>
        <taxon>Brachyura</taxon>
        <taxon>Eubrachyura</taxon>
        <taxon>Portunoidea</taxon>
        <taxon>Portunidae</taxon>
        <taxon>Portuninae</taxon>
        <taxon>Portunus</taxon>
    </lineage>
</organism>
<sequence>MYFTLSTTYLHFFFLCVKVWHSILHPLHFPLHFLHFTSTTVTISILLKAPPSLPSPLIQLQLMSLLLPPQEPPFLPTSHCHSHPLPVISFPITSTGVHSFLLPVSLLRYLPPLTLFFLPVFSVYSITAFTPSTSSYR</sequence>
<reference evidence="2 3" key="1">
    <citation type="submission" date="2019-05" db="EMBL/GenBank/DDBJ databases">
        <title>Another draft genome of Portunus trituberculatus and its Hox gene families provides insights of decapod evolution.</title>
        <authorList>
            <person name="Jeong J.-H."/>
            <person name="Song I."/>
            <person name="Kim S."/>
            <person name="Choi T."/>
            <person name="Kim D."/>
            <person name="Ryu S."/>
            <person name="Kim W."/>
        </authorList>
    </citation>
    <scope>NUCLEOTIDE SEQUENCE [LARGE SCALE GENOMIC DNA]</scope>
    <source>
        <tissue evidence="2">Muscle</tissue>
    </source>
</reference>
<proteinExistence type="predicted"/>
<evidence type="ECO:0000313" key="2">
    <source>
        <dbReference type="EMBL" id="MPC97951.1"/>
    </source>
</evidence>
<accession>A0A5B7JIM4</accession>
<keyword evidence="1" id="KW-1133">Transmembrane helix</keyword>
<name>A0A5B7JIM4_PORTR</name>
<evidence type="ECO:0000313" key="3">
    <source>
        <dbReference type="Proteomes" id="UP000324222"/>
    </source>
</evidence>
<keyword evidence="3" id="KW-1185">Reference proteome</keyword>
<comment type="caution">
    <text evidence="2">The sequence shown here is derived from an EMBL/GenBank/DDBJ whole genome shotgun (WGS) entry which is preliminary data.</text>
</comment>
<keyword evidence="1" id="KW-0812">Transmembrane</keyword>
<evidence type="ECO:0000256" key="1">
    <source>
        <dbReference type="SAM" id="Phobius"/>
    </source>
</evidence>